<feature type="transmembrane region" description="Helical" evidence="1">
    <location>
        <begin position="6"/>
        <end position="24"/>
    </location>
</feature>
<organism evidence="2 3">
    <name type="scientific">Luteipulveratus mongoliensis</name>
    <dbReference type="NCBI Taxonomy" id="571913"/>
    <lineage>
        <taxon>Bacteria</taxon>
        <taxon>Bacillati</taxon>
        <taxon>Actinomycetota</taxon>
        <taxon>Actinomycetes</taxon>
        <taxon>Micrococcales</taxon>
        <taxon>Dermacoccaceae</taxon>
        <taxon>Luteipulveratus</taxon>
    </lineage>
</organism>
<evidence type="ECO:0000313" key="2">
    <source>
        <dbReference type="EMBL" id="AKU15615.1"/>
    </source>
</evidence>
<keyword evidence="1" id="KW-0812">Transmembrane</keyword>
<dbReference type="OrthoDB" id="9918683at2"/>
<proteinExistence type="predicted"/>
<dbReference type="Proteomes" id="UP000066480">
    <property type="component" value="Chromosome"/>
</dbReference>
<name>A0A0K1JG79_9MICO</name>
<feature type="transmembrane region" description="Helical" evidence="1">
    <location>
        <begin position="45"/>
        <end position="70"/>
    </location>
</feature>
<dbReference type="KEGG" id="lmoi:VV02_06695"/>
<gene>
    <name evidence="2" type="ORF">VV02_06695</name>
</gene>
<sequence length="159" mass="17680">MRTWLIPVTLVLGGLWVWWVRNRIRSAYLTRLVRAAKGSALRARTLSLTWQLVAAVVATAMVVLAMVAQISWDAPYLRIPLLLLVIALYVPLTTLASGRDATAGKQRKVQVRKSVQQRLTEAGSTPDVTHAIISVSRPFSYYGLIVFVVATVLLTWHDT</sequence>
<dbReference type="RefSeq" id="WP_052590554.1">
    <property type="nucleotide sequence ID" value="NZ_CP011112.1"/>
</dbReference>
<evidence type="ECO:0000313" key="3">
    <source>
        <dbReference type="Proteomes" id="UP000066480"/>
    </source>
</evidence>
<keyword evidence="1" id="KW-0472">Membrane</keyword>
<feature type="transmembrane region" description="Helical" evidence="1">
    <location>
        <begin position="139"/>
        <end position="157"/>
    </location>
</feature>
<protein>
    <submittedName>
        <fullName evidence="2">Uncharacterized protein</fullName>
    </submittedName>
</protein>
<dbReference type="STRING" id="571913.VV02_06695"/>
<reference evidence="2 3" key="1">
    <citation type="submission" date="2015-03" db="EMBL/GenBank/DDBJ databases">
        <title>Luteipulveratus halotolerans sp. nov., a novel actinobacterium (Dermacoccaceae) from Sarawak, Malaysia.</title>
        <authorList>
            <person name="Juboi H."/>
            <person name="Basik A."/>
            <person name="Shamsul S.S."/>
            <person name="Arnold P."/>
            <person name="Schmitt E.K."/>
            <person name="Sanglier J.-J."/>
            <person name="Yeo T."/>
        </authorList>
    </citation>
    <scope>NUCLEOTIDE SEQUENCE [LARGE SCALE GENOMIC DNA]</scope>
    <source>
        <strain evidence="2 3">MN07-A0370</strain>
    </source>
</reference>
<keyword evidence="3" id="KW-1185">Reference proteome</keyword>
<feature type="transmembrane region" description="Helical" evidence="1">
    <location>
        <begin position="76"/>
        <end position="98"/>
    </location>
</feature>
<dbReference type="EMBL" id="CP011112">
    <property type="protein sequence ID" value="AKU15615.1"/>
    <property type="molecule type" value="Genomic_DNA"/>
</dbReference>
<keyword evidence="1" id="KW-1133">Transmembrane helix</keyword>
<evidence type="ECO:0000256" key="1">
    <source>
        <dbReference type="SAM" id="Phobius"/>
    </source>
</evidence>
<dbReference type="AlphaFoldDB" id="A0A0K1JG79"/>
<accession>A0A0K1JG79</accession>